<feature type="transmembrane region" description="Helical" evidence="1">
    <location>
        <begin position="12"/>
        <end position="32"/>
    </location>
</feature>
<comment type="caution">
    <text evidence="2">The sequence shown here is derived from an EMBL/GenBank/DDBJ whole genome shotgun (WGS) entry which is preliminary data.</text>
</comment>
<dbReference type="EMBL" id="BOOK01000061">
    <property type="protein sequence ID" value="GII05060.1"/>
    <property type="molecule type" value="Genomic_DNA"/>
</dbReference>
<accession>A0A8J3T525</accession>
<protein>
    <recommendedName>
        <fullName evidence="4">DUF3592 domain-containing protein</fullName>
    </recommendedName>
</protein>
<dbReference type="Proteomes" id="UP000634476">
    <property type="component" value="Unassembled WGS sequence"/>
</dbReference>
<reference evidence="2" key="1">
    <citation type="submission" date="2021-01" db="EMBL/GenBank/DDBJ databases">
        <title>Whole genome shotgun sequence of Planobispora takensis NBRC 109077.</title>
        <authorList>
            <person name="Komaki H."/>
            <person name="Tamura T."/>
        </authorList>
    </citation>
    <scope>NUCLEOTIDE SEQUENCE</scope>
    <source>
        <strain evidence="2">NBRC 109077</strain>
    </source>
</reference>
<sequence length="175" mass="19049">MLDMEYSRTFRPFLFIPGAQIVWLFIGLFFVISELTGNEIEMKSGSAMVMGVISCGLGGIAVVATIVLAAVFRAKDRRRRFLIEHGLRARGVVTEVSATSSRINGRRLMRMHVSVPEVPGLEFRQITFNPVPAGTEVTVAYDPEDLCGGVVADDLRALAGSRAARSCDCRCGTAH</sequence>
<name>A0A8J3T525_9ACTN</name>
<evidence type="ECO:0000313" key="3">
    <source>
        <dbReference type="Proteomes" id="UP000634476"/>
    </source>
</evidence>
<dbReference type="AlphaFoldDB" id="A0A8J3T525"/>
<evidence type="ECO:0000313" key="2">
    <source>
        <dbReference type="EMBL" id="GII05060.1"/>
    </source>
</evidence>
<dbReference type="RefSeq" id="WP_203879292.1">
    <property type="nucleotide sequence ID" value="NZ_BOOK01000061.1"/>
</dbReference>
<keyword evidence="3" id="KW-1185">Reference proteome</keyword>
<gene>
    <name evidence="2" type="ORF">Pta02_70680</name>
</gene>
<keyword evidence="1" id="KW-0472">Membrane</keyword>
<evidence type="ECO:0000256" key="1">
    <source>
        <dbReference type="SAM" id="Phobius"/>
    </source>
</evidence>
<feature type="transmembrane region" description="Helical" evidence="1">
    <location>
        <begin position="47"/>
        <end position="72"/>
    </location>
</feature>
<keyword evidence="1" id="KW-1133">Transmembrane helix</keyword>
<keyword evidence="1" id="KW-0812">Transmembrane</keyword>
<proteinExistence type="predicted"/>
<organism evidence="2 3">
    <name type="scientific">Planobispora takensis</name>
    <dbReference type="NCBI Taxonomy" id="1367882"/>
    <lineage>
        <taxon>Bacteria</taxon>
        <taxon>Bacillati</taxon>
        <taxon>Actinomycetota</taxon>
        <taxon>Actinomycetes</taxon>
        <taxon>Streptosporangiales</taxon>
        <taxon>Streptosporangiaceae</taxon>
        <taxon>Planobispora</taxon>
    </lineage>
</organism>
<evidence type="ECO:0008006" key="4">
    <source>
        <dbReference type="Google" id="ProtNLM"/>
    </source>
</evidence>